<dbReference type="EMBL" id="CAKXAJ010019725">
    <property type="protein sequence ID" value="CAH2218495.1"/>
    <property type="molecule type" value="Genomic_DNA"/>
</dbReference>
<gene>
    <name evidence="1" type="primary">jg3129</name>
    <name evidence="1" type="ORF">PAEG_LOCUS6328</name>
</gene>
<reference evidence="1" key="1">
    <citation type="submission" date="2022-03" db="EMBL/GenBank/DDBJ databases">
        <authorList>
            <person name="Lindestad O."/>
        </authorList>
    </citation>
    <scope>NUCLEOTIDE SEQUENCE</scope>
</reference>
<name>A0A8S4QWC7_9NEOP</name>
<protein>
    <submittedName>
        <fullName evidence="1">Jg3129 protein</fullName>
    </submittedName>
</protein>
<organism evidence="1 2">
    <name type="scientific">Pararge aegeria aegeria</name>
    <dbReference type="NCBI Taxonomy" id="348720"/>
    <lineage>
        <taxon>Eukaryota</taxon>
        <taxon>Metazoa</taxon>
        <taxon>Ecdysozoa</taxon>
        <taxon>Arthropoda</taxon>
        <taxon>Hexapoda</taxon>
        <taxon>Insecta</taxon>
        <taxon>Pterygota</taxon>
        <taxon>Neoptera</taxon>
        <taxon>Endopterygota</taxon>
        <taxon>Lepidoptera</taxon>
        <taxon>Glossata</taxon>
        <taxon>Ditrysia</taxon>
        <taxon>Papilionoidea</taxon>
        <taxon>Nymphalidae</taxon>
        <taxon>Satyrinae</taxon>
        <taxon>Satyrini</taxon>
        <taxon>Parargina</taxon>
        <taxon>Pararge</taxon>
    </lineage>
</organism>
<comment type="caution">
    <text evidence="1">The sequence shown here is derived from an EMBL/GenBank/DDBJ whole genome shotgun (WGS) entry which is preliminary data.</text>
</comment>
<evidence type="ECO:0000313" key="2">
    <source>
        <dbReference type="Proteomes" id="UP000838756"/>
    </source>
</evidence>
<dbReference type="OrthoDB" id="7533242at2759"/>
<evidence type="ECO:0000313" key="1">
    <source>
        <dbReference type="EMBL" id="CAH2218495.1"/>
    </source>
</evidence>
<accession>A0A8S4QWC7</accession>
<sequence>MSQVWELAPLRHSQTTLLVALAFYASGSKKRLTIGQRAPHNVSQITASRAVGQITELYATILHTHIYTVIYFTKKNAFSASMKKITSDIIDGTHVAIIRPNVHERQYYNTKVSFSSVENYDDHNLNTIEGRYTTLLYA</sequence>
<dbReference type="Proteomes" id="UP000838756">
    <property type="component" value="Unassembled WGS sequence"/>
</dbReference>
<dbReference type="AlphaFoldDB" id="A0A8S4QWC7"/>
<keyword evidence="2" id="KW-1185">Reference proteome</keyword>
<proteinExistence type="predicted"/>